<dbReference type="AlphaFoldDB" id="A0A0F7UHG2"/>
<sequence>MSLRQIRKLRASRQGTPADPLQENPHSARSSESSGEESLRGSFPFPQSRPRSAFLAAAGDSEEDSEEDKGSEAPRPATGEETAAGRREADEKGKTAGGDASGRGQEAETDGDEIASREAAVGETSPPRRQKASSAGKRKRKKKTQLSPAREGAETSLTGPQGWQEKEKTRDFNSRANAADELGNRDSSTPHKPAGTYCLAMERAMFDTEVELKRIFGREVARNLAGNARHSQIVCVCGGNAGTRRAGPTSRRFWLIPDAEEGPATHEYVRMVKEDDEAAGTVEFALQYTPYYEQLQDAFHAILHSHDPQNLQQFLLRHPRHIDALLQMSEVYRMRGENETATELSKKALCVAVDTLNPFNKNLVKCIGLYGAALADQGCYRTALEVTKLLVAMDLPRDAFHAMLHLDYLALRSRQWQFLQHFSQTFVEQHLAYVIPLDPPSERGHQDSRETLVSRKDEDLKLVDLAFMLPNFAFSTALSIALHATQRECSEDIKTITADELLAVCMPSTRERQTGNESQLHHLLLMRAILLFPAFVRKLLQKIGVNGSQKVAGSPYPCLSWEALLFSVPLWDSSNFAHHRYSDVLALLLNCYVQKAHDVWRADAVQRWLHGCTAHLRHLYNSSPQIKEFARRWSRSSFLFDVSRYKDVRVSEFDRIPTPPAFLMDAHHAVTEAGAGHRNRRVQYVSINSSPIIIFFETLLPWTELDQTGLRAEPQHVSVLARSLLSALCEIATFAWKAVQNLGPFIRRWLADSSPRTITRVPSSSDAPHVGNAPSVQN</sequence>
<feature type="compositionally biased region" description="Polar residues" evidence="1">
    <location>
        <begin position="757"/>
        <end position="766"/>
    </location>
</feature>
<dbReference type="PANTHER" id="PTHR22684:SF0">
    <property type="entry name" value="RIBOSOME QUALITY CONTROL COMPLEX SUBUNIT TCF25"/>
    <property type="match status" value="1"/>
</dbReference>
<dbReference type="GO" id="GO:1990112">
    <property type="term" value="C:RQC complex"/>
    <property type="evidence" value="ECO:0007669"/>
    <property type="project" value="TreeGrafter"/>
</dbReference>
<accession>A0A0F7UHG2</accession>
<dbReference type="EMBL" id="LN714484">
    <property type="protein sequence ID" value="CEL68491.1"/>
    <property type="molecule type" value="Genomic_DNA"/>
</dbReference>
<dbReference type="SUPFAM" id="SSF48452">
    <property type="entry name" value="TPR-like"/>
    <property type="match status" value="1"/>
</dbReference>
<evidence type="ECO:0000256" key="1">
    <source>
        <dbReference type="SAM" id="MobiDB-lite"/>
    </source>
</evidence>
<evidence type="ECO:0000313" key="2">
    <source>
        <dbReference type="EMBL" id="CEL68491.1"/>
    </source>
</evidence>
<dbReference type="Gene3D" id="1.25.40.10">
    <property type="entry name" value="Tetratricopeptide repeat domain"/>
    <property type="match status" value="1"/>
</dbReference>
<feature type="region of interest" description="Disordered" evidence="1">
    <location>
        <begin position="757"/>
        <end position="778"/>
    </location>
</feature>
<dbReference type="InterPro" id="IPR006994">
    <property type="entry name" value="TCF25/Rqc1"/>
</dbReference>
<feature type="compositionally biased region" description="Basic residues" evidence="1">
    <location>
        <begin position="128"/>
        <end position="144"/>
    </location>
</feature>
<feature type="compositionally biased region" description="Basic residues" evidence="1">
    <location>
        <begin position="1"/>
        <end position="11"/>
    </location>
</feature>
<feature type="region of interest" description="Disordered" evidence="1">
    <location>
        <begin position="1"/>
        <end position="172"/>
    </location>
</feature>
<protein>
    <submittedName>
        <fullName evidence="2">GH16169, related</fullName>
    </submittedName>
</protein>
<name>A0A0F7UHG2_NEOCL</name>
<reference evidence="2" key="1">
    <citation type="journal article" date="2015" name="PLoS ONE">
        <title>Comprehensive Evaluation of Toxoplasma gondii VEG and Neospora caninum LIV Genomes with Tachyzoite Stage Transcriptome and Proteome Defines Novel Transcript Features.</title>
        <authorList>
            <person name="Ramaprasad A."/>
            <person name="Mourier T."/>
            <person name="Naeem R."/>
            <person name="Malas T.B."/>
            <person name="Moussa E."/>
            <person name="Panigrahi A."/>
            <person name="Vermont S.J."/>
            <person name="Otto T.D."/>
            <person name="Wastling J."/>
            <person name="Pain A."/>
        </authorList>
    </citation>
    <scope>NUCLEOTIDE SEQUENCE</scope>
    <source>
        <strain evidence="2">Liverpool</strain>
    </source>
</reference>
<feature type="compositionally biased region" description="Acidic residues" evidence="1">
    <location>
        <begin position="60"/>
        <end position="69"/>
    </location>
</feature>
<dbReference type="InterPro" id="IPR011990">
    <property type="entry name" value="TPR-like_helical_dom_sf"/>
</dbReference>
<feature type="compositionally biased region" description="Basic and acidic residues" evidence="1">
    <location>
        <begin position="83"/>
        <end position="94"/>
    </location>
</feature>
<gene>
    <name evidence="2" type="ORF">BN1204_042470</name>
</gene>
<proteinExistence type="predicted"/>
<organism evidence="2">
    <name type="scientific">Neospora caninum (strain Liverpool)</name>
    <dbReference type="NCBI Taxonomy" id="572307"/>
    <lineage>
        <taxon>Eukaryota</taxon>
        <taxon>Sar</taxon>
        <taxon>Alveolata</taxon>
        <taxon>Apicomplexa</taxon>
        <taxon>Conoidasida</taxon>
        <taxon>Coccidia</taxon>
        <taxon>Eucoccidiorida</taxon>
        <taxon>Eimeriorina</taxon>
        <taxon>Sarcocystidae</taxon>
        <taxon>Neospora</taxon>
    </lineage>
</organism>
<dbReference type="PANTHER" id="PTHR22684">
    <property type="entry name" value="NULP1-RELATED"/>
    <property type="match status" value="1"/>
</dbReference>
<dbReference type="Pfam" id="PF04910">
    <property type="entry name" value="Tcf25"/>
    <property type="match status" value="1"/>
</dbReference>